<dbReference type="InterPro" id="IPR051604">
    <property type="entry name" value="Ergot_Alk_Oxidoreductase"/>
</dbReference>
<dbReference type="RefSeq" id="WP_393170419.1">
    <property type="nucleotide sequence ID" value="NZ_JBICRM010000018.1"/>
</dbReference>
<organism evidence="2 3">
    <name type="scientific">Nonomuraea marmarensis</name>
    <dbReference type="NCBI Taxonomy" id="3351344"/>
    <lineage>
        <taxon>Bacteria</taxon>
        <taxon>Bacillati</taxon>
        <taxon>Actinomycetota</taxon>
        <taxon>Actinomycetes</taxon>
        <taxon>Streptosporangiales</taxon>
        <taxon>Streptosporangiaceae</taxon>
        <taxon>Nonomuraea</taxon>
    </lineage>
</organism>
<accession>A0ABW7AL77</accession>
<evidence type="ECO:0000313" key="3">
    <source>
        <dbReference type="Proteomes" id="UP001603978"/>
    </source>
</evidence>
<dbReference type="Gene3D" id="3.90.25.10">
    <property type="entry name" value="UDP-galactose 4-epimerase, domain 1"/>
    <property type="match status" value="1"/>
</dbReference>
<dbReference type="Gene3D" id="3.40.50.720">
    <property type="entry name" value="NAD(P)-binding Rossmann-like Domain"/>
    <property type="match status" value="1"/>
</dbReference>
<sequence>MTQQPILIIGGTGKVGARIVSRLRRRNVAVRVGSRSGEPRFDWTDQDTWDAALQGSRAVFIVPHDGELLTRPFVRRARDLGVQRIVLLSGRGVDVPGYAGDNNAAGKTHIDGEDAVRSCGLAWTILRPGWFAQNFSEGFFRDAVLTGEVRLPAGDGAVSFVDAEDIAAVAVAALTENGHEGQTYELSGPRALTIAEALALLAEATGRTVRYVPLTVEEFIDHLEGEGWSKIDAEAYADAIAPIRRGMDAHLSDGAQRALGRQPRDFARFVTDAAAAGAWQG</sequence>
<feature type="domain" description="NAD(P)-binding" evidence="1">
    <location>
        <begin position="10"/>
        <end position="176"/>
    </location>
</feature>
<dbReference type="InterPro" id="IPR036291">
    <property type="entry name" value="NAD(P)-bd_dom_sf"/>
</dbReference>
<evidence type="ECO:0000259" key="1">
    <source>
        <dbReference type="Pfam" id="PF13460"/>
    </source>
</evidence>
<dbReference type="PANTHER" id="PTHR43162">
    <property type="match status" value="1"/>
</dbReference>
<dbReference type="EMBL" id="JBICRM010000018">
    <property type="protein sequence ID" value="MFG1707040.1"/>
    <property type="molecule type" value="Genomic_DNA"/>
</dbReference>
<dbReference type="Proteomes" id="UP001603978">
    <property type="component" value="Unassembled WGS sequence"/>
</dbReference>
<dbReference type="PANTHER" id="PTHR43162:SF1">
    <property type="entry name" value="PRESTALK A DIFFERENTIATION PROTEIN A"/>
    <property type="match status" value="1"/>
</dbReference>
<gene>
    <name evidence="2" type="ORF">ACFLIM_27985</name>
</gene>
<evidence type="ECO:0000313" key="2">
    <source>
        <dbReference type="EMBL" id="MFG1707040.1"/>
    </source>
</evidence>
<dbReference type="Pfam" id="PF13460">
    <property type="entry name" value="NAD_binding_10"/>
    <property type="match status" value="1"/>
</dbReference>
<keyword evidence="3" id="KW-1185">Reference proteome</keyword>
<name>A0ABW7AL77_9ACTN</name>
<reference evidence="2 3" key="1">
    <citation type="submission" date="2024-10" db="EMBL/GenBank/DDBJ databases">
        <authorList>
            <person name="Topkara A.R."/>
            <person name="Saygin H."/>
        </authorList>
    </citation>
    <scope>NUCLEOTIDE SEQUENCE [LARGE SCALE GENOMIC DNA]</scope>
    <source>
        <strain evidence="2 3">M3C6</strain>
    </source>
</reference>
<comment type="caution">
    <text evidence="2">The sequence shown here is derived from an EMBL/GenBank/DDBJ whole genome shotgun (WGS) entry which is preliminary data.</text>
</comment>
<dbReference type="SUPFAM" id="SSF51735">
    <property type="entry name" value="NAD(P)-binding Rossmann-fold domains"/>
    <property type="match status" value="1"/>
</dbReference>
<protein>
    <submittedName>
        <fullName evidence="2">NAD(P)H-binding protein</fullName>
    </submittedName>
</protein>
<proteinExistence type="predicted"/>
<dbReference type="InterPro" id="IPR016040">
    <property type="entry name" value="NAD(P)-bd_dom"/>
</dbReference>